<dbReference type="EMBL" id="RFFJ01000005">
    <property type="protein sequence ID" value="RMI45885.1"/>
    <property type="molecule type" value="Genomic_DNA"/>
</dbReference>
<keyword evidence="2" id="KW-1185">Reference proteome</keyword>
<reference evidence="1 2" key="1">
    <citation type="submission" date="2018-10" db="EMBL/GenBank/DDBJ databases">
        <title>Isolation, diversity and antifungal activity of actinobacteria from wheat.</title>
        <authorList>
            <person name="Han C."/>
        </authorList>
    </citation>
    <scope>NUCLEOTIDE SEQUENCE [LARGE SCALE GENOMIC DNA]</scope>
    <source>
        <strain evidence="1 2">NEAU-YY642</strain>
    </source>
</reference>
<organism evidence="1 2">
    <name type="scientific">Streptomyces triticirhizae</name>
    <dbReference type="NCBI Taxonomy" id="2483353"/>
    <lineage>
        <taxon>Bacteria</taxon>
        <taxon>Bacillati</taxon>
        <taxon>Actinomycetota</taxon>
        <taxon>Actinomycetes</taxon>
        <taxon>Kitasatosporales</taxon>
        <taxon>Streptomycetaceae</taxon>
        <taxon>Streptomyces</taxon>
    </lineage>
</organism>
<protein>
    <submittedName>
        <fullName evidence="1">Ester cyclase</fullName>
    </submittedName>
</protein>
<dbReference type="Gene3D" id="3.10.450.50">
    <property type="match status" value="1"/>
</dbReference>
<evidence type="ECO:0000313" key="2">
    <source>
        <dbReference type="Proteomes" id="UP000278673"/>
    </source>
</evidence>
<dbReference type="SUPFAM" id="SSF54427">
    <property type="entry name" value="NTF2-like"/>
    <property type="match status" value="1"/>
</dbReference>
<dbReference type="InterPro" id="IPR032710">
    <property type="entry name" value="NTF2-like_dom_sf"/>
</dbReference>
<gene>
    <name evidence="1" type="ORF">EBN88_02050</name>
</gene>
<dbReference type="Proteomes" id="UP000278673">
    <property type="component" value="Unassembled WGS sequence"/>
</dbReference>
<evidence type="ECO:0000313" key="1">
    <source>
        <dbReference type="EMBL" id="RMI45885.1"/>
    </source>
</evidence>
<comment type="caution">
    <text evidence="1">The sequence shown here is derived from an EMBL/GenBank/DDBJ whole genome shotgun (WGS) entry which is preliminary data.</text>
</comment>
<dbReference type="InterPro" id="IPR009959">
    <property type="entry name" value="Cyclase_SnoaL-like"/>
</dbReference>
<dbReference type="PANTHER" id="PTHR38436">
    <property type="entry name" value="POLYKETIDE CYCLASE SNOAL-LIKE DOMAIN"/>
    <property type="match status" value="1"/>
</dbReference>
<dbReference type="AlphaFoldDB" id="A0A3M2MB99"/>
<accession>A0A3M2MB99</accession>
<name>A0A3M2MB99_9ACTN</name>
<dbReference type="PANTHER" id="PTHR38436:SF1">
    <property type="entry name" value="ESTER CYCLASE"/>
    <property type="match status" value="1"/>
</dbReference>
<proteinExistence type="predicted"/>
<dbReference type="GO" id="GO:0030638">
    <property type="term" value="P:polyketide metabolic process"/>
    <property type="evidence" value="ECO:0007669"/>
    <property type="project" value="InterPro"/>
</dbReference>
<sequence>MMMLATFPSREAARENSQLPETERIFRHLVALCDDVPRFTDLEVLRDEELNKRVVRRYLTEVINEGTLSVADELCVPHFHEHDPASPNEPLDLADAKTSVARWLGTLRPTFVIEDQVAEGNLVSTRFTVTGTHSGDLMGLGATGRPVRVTGQVTHRFEHGLLAESWWNWDQLGLLSQLGLVAL</sequence>
<dbReference type="Pfam" id="PF07366">
    <property type="entry name" value="SnoaL"/>
    <property type="match status" value="1"/>
</dbReference>